<name>A0A8R7UT47_TRIUA</name>
<evidence type="ECO:0000313" key="2">
    <source>
        <dbReference type="EnsemblPlants" id="TuG1812G0600001657.01.T01.cds239966"/>
    </source>
</evidence>
<feature type="region of interest" description="Disordered" evidence="1">
    <location>
        <begin position="14"/>
        <end position="121"/>
    </location>
</feature>
<keyword evidence="3" id="KW-1185">Reference proteome</keyword>
<feature type="region of interest" description="Disordered" evidence="1">
    <location>
        <begin position="138"/>
        <end position="186"/>
    </location>
</feature>
<sequence length="186" mass="19687">MSVAHGQRMVAVLGEDDAVEGAVAQDGVVVSGRPRIRRGRREKPSPWRAPRRRMPSSLPGGRASGEVGGRSRRRGGRCDSLKPPSFGSPPFAVVSCSPPKGPASPASPARQRPQPPARVGVDPALAPLACLISCAWTQASSRPSSRPSLRRATPWFGRPSSNPATKRESGGVVSSGRGMELRVDKW</sequence>
<reference evidence="2" key="2">
    <citation type="submission" date="2018-03" db="EMBL/GenBank/DDBJ databases">
        <title>The Triticum urartu genome reveals the dynamic nature of wheat genome evolution.</title>
        <authorList>
            <person name="Ling H."/>
            <person name="Ma B."/>
            <person name="Shi X."/>
            <person name="Liu H."/>
            <person name="Dong L."/>
            <person name="Sun H."/>
            <person name="Cao Y."/>
            <person name="Gao Q."/>
            <person name="Zheng S."/>
            <person name="Li Y."/>
            <person name="Yu Y."/>
            <person name="Du H."/>
            <person name="Qi M."/>
            <person name="Li Y."/>
            <person name="Yu H."/>
            <person name="Cui Y."/>
            <person name="Wang N."/>
            <person name="Chen C."/>
            <person name="Wu H."/>
            <person name="Zhao Y."/>
            <person name="Zhang J."/>
            <person name="Li Y."/>
            <person name="Zhou W."/>
            <person name="Zhang B."/>
            <person name="Hu W."/>
            <person name="Eijk M."/>
            <person name="Tang J."/>
            <person name="Witsenboer H."/>
            <person name="Zhao S."/>
            <person name="Li Z."/>
            <person name="Zhang A."/>
            <person name="Wang D."/>
            <person name="Liang C."/>
        </authorList>
    </citation>
    <scope>NUCLEOTIDE SEQUENCE [LARGE SCALE GENOMIC DNA]</scope>
    <source>
        <strain evidence="2">cv. G1812</strain>
    </source>
</reference>
<dbReference type="Proteomes" id="UP000015106">
    <property type="component" value="Chromosome 6"/>
</dbReference>
<dbReference type="EnsemblPlants" id="TuG1812G0600001657.01.T01">
    <property type="protein sequence ID" value="TuG1812G0600001657.01.T01.cds239966"/>
    <property type="gene ID" value="TuG1812G0600001657.01"/>
</dbReference>
<accession>A0A8R7UT47</accession>
<evidence type="ECO:0000256" key="1">
    <source>
        <dbReference type="SAM" id="MobiDB-lite"/>
    </source>
</evidence>
<dbReference type="AlphaFoldDB" id="A0A8R7UT47"/>
<evidence type="ECO:0000313" key="3">
    <source>
        <dbReference type="Proteomes" id="UP000015106"/>
    </source>
</evidence>
<feature type="compositionally biased region" description="Low complexity" evidence="1">
    <location>
        <begin position="140"/>
        <end position="151"/>
    </location>
</feature>
<reference evidence="2" key="3">
    <citation type="submission" date="2022-06" db="UniProtKB">
        <authorList>
            <consortium name="EnsemblPlants"/>
        </authorList>
    </citation>
    <scope>IDENTIFICATION</scope>
</reference>
<feature type="compositionally biased region" description="Low complexity" evidence="1">
    <location>
        <begin position="103"/>
        <end position="112"/>
    </location>
</feature>
<dbReference type="Gramene" id="TuG1812G0600001657.01.T01">
    <property type="protein sequence ID" value="TuG1812G0600001657.01.T01.cds239966"/>
    <property type="gene ID" value="TuG1812G0600001657.01"/>
</dbReference>
<organism evidence="2 3">
    <name type="scientific">Triticum urartu</name>
    <name type="common">Red wild einkorn</name>
    <name type="synonym">Crithodium urartu</name>
    <dbReference type="NCBI Taxonomy" id="4572"/>
    <lineage>
        <taxon>Eukaryota</taxon>
        <taxon>Viridiplantae</taxon>
        <taxon>Streptophyta</taxon>
        <taxon>Embryophyta</taxon>
        <taxon>Tracheophyta</taxon>
        <taxon>Spermatophyta</taxon>
        <taxon>Magnoliopsida</taxon>
        <taxon>Liliopsida</taxon>
        <taxon>Poales</taxon>
        <taxon>Poaceae</taxon>
        <taxon>BOP clade</taxon>
        <taxon>Pooideae</taxon>
        <taxon>Triticodae</taxon>
        <taxon>Triticeae</taxon>
        <taxon>Triticinae</taxon>
        <taxon>Triticum</taxon>
    </lineage>
</organism>
<reference evidence="3" key="1">
    <citation type="journal article" date="2013" name="Nature">
        <title>Draft genome of the wheat A-genome progenitor Triticum urartu.</title>
        <authorList>
            <person name="Ling H.Q."/>
            <person name="Zhao S."/>
            <person name="Liu D."/>
            <person name="Wang J."/>
            <person name="Sun H."/>
            <person name="Zhang C."/>
            <person name="Fan H."/>
            <person name="Li D."/>
            <person name="Dong L."/>
            <person name="Tao Y."/>
            <person name="Gao C."/>
            <person name="Wu H."/>
            <person name="Li Y."/>
            <person name="Cui Y."/>
            <person name="Guo X."/>
            <person name="Zheng S."/>
            <person name="Wang B."/>
            <person name="Yu K."/>
            <person name="Liang Q."/>
            <person name="Yang W."/>
            <person name="Lou X."/>
            <person name="Chen J."/>
            <person name="Feng M."/>
            <person name="Jian J."/>
            <person name="Zhang X."/>
            <person name="Luo G."/>
            <person name="Jiang Y."/>
            <person name="Liu J."/>
            <person name="Wang Z."/>
            <person name="Sha Y."/>
            <person name="Zhang B."/>
            <person name="Wu H."/>
            <person name="Tang D."/>
            <person name="Shen Q."/>
            <person name="Xue P."/>
            <person name="Zou S."/>
            <person name="Wang X."/>
            <person name="Liu X."/>
            <person name="Wang F."/>
            <person name="Yang Y."/>
            <person name="An X."/>
            <person name="Dong Z."/>
            <person name="Zhang K."/>
            <person name="Zhang X."/>
            <person name="Luo M.C."/>
            <person name="Dvorak J."/>
            <person name="Tong Y."/>
            <person name="Wang J."/>
            <person name="Yang H."/>
            <person name="Li Z."/>
            <person name="Wang D."/>
            <person name="Zhang A."/>
            <person name="Wang J."/>
        </authorList>
    </citation>
    <scope>NUCLEOTIDE SEQUENCE</scope>
    <source>
        <strain evidence="3">cv. G1812</strain>
    </source>
</reference>
<protein>
    <submittedName>
        <fullName evidence="2">Uncharacterized protein</fullName>
    </submittedName>
</protein>
<proteinExistence type="predicted"/>